<dbReference type="GO" id="GO:0046872">
    <property type="term" value="F:metal ion binding"/>
    <property type="evidence" value="ECO:0007669"/>
    <property type="project" value="UniProtKB-KW"/>
</dbReference>
<dbReference type="STRING" id="1458461.BN1012_Phect526"/>
<dbReference type="Pfam" id="PF04828">
    <property type="entry name" value="GFA"/>
    <property type="match status" value="1"/>
</dbReference>
<evidence type="ECO:0000256" key="2">
    <source>
        <dbReference type="ARBA" id="ARBA00022723"/>
    </source>
</evidence>
<dbReference type="PANTHER" id="PTHR33337:SF40">
    <property type="entry name" value="CENP-V_GFA DOMAIN-CONTAINING PROTEIN-RELATED"/>
    <property type="match status" value="1"/>
</dbReference>
<dbReference type="KEGG" id="pect:BN1012_Phect526"/>
<comment type="similarity">
    <text evidence="1">Belongs to the Gfa family.</text>
</comment>
<evidence type="ECO:0000259" key="5">
    <source>
        <dbReference type="PROSITE" id="PS51891"/>
    </source>
</evidence>
<dbReference type="InterPro" id="IPR011057">
    <property type="entry name" value="Mss4-like_sf"/>
</dbReference>
<accession>X5MKN4</accession>
<protein>
    <submittedName>
        <fullName evidence="6">Gfa-like protein</fullName>
    </submittedName>
</protein>
<keyword evidence="7" id="KW-1185">Reference proteome</keyword>
<dbReference type="Proteomes" id="UP000032160">
    <property type="component" value="Chromosome I"/>
</dbReference>
<dbReference type="Gene3D" id="3.90.1590.10">
    <property type="entry name" value="glutathione-dependent formaldehyde- activating enzyme (gfa)"/>
    <property type="match status" value="1"/>
</dbReference>
<proteinExistence type="inferred from homology"/>
<dbReference type="EMBL" id="HG966617">
    <property type="protein sequence ID" value="CDO58740.1"/>
    <property type="molecule type" value="Genomic_DNA"/>
</dbReference>
<dbReference type="HOGENOM" id="CLU_055491_4_3_5"/>
<evidence type="ECO:0000256" key="3">
    <source>
        <dbReference type="ARBA" id="ARBA00022833"/>
    </source>
</evidence>
<evidence type="ECO:0000256" key="4">
    <source>
        <dbReference type="ARBA" id="ARBA00023239"/>
    </source>
</evidence>
<keyword evidence="2" id="KW-0479">Metal-binding</keyword>
<sequence>MPTAEFNVPIEGGCTCGAVRYVSTAAPVWSANCHCHACQAGSGAPFVSAISVPANAITVTGERVEFQRMSESGNGVTTALCARCGTRIHAQSQGNTALLNLFASTLDQPEAFTPISNVYVSEKAHWVTLDPDIPAFEKMPG</sequence>
<reference evidence="6 7" key="1">
    <citation type="journal article" date="2014" name="Front. Genet.">
        <title>Genome and metabolic network of "Candidatus Phaeomarinobacter ectocarpi" Ec32, a new candidate genus of Alphaproteobacteria frequently associated with brown algae.</title>
        <authorList>
            <person name="Dittami S.M."/>
            <person name="Barbeyron T."/>
            <person name="Boyen C."/>
            <person name="Cambefort J."/>
            <person name="Collet G."/>
            <person name="Delage L."/>
            <person name="Gobet A."/>
            <person name="Groisillier A."/>
            <person name="Leblanc C."/>
            <person name="Michel G."/>
            <person name="Scornet D."/>
            <person name="Siegel A."/>
            <person name="Tapia J.E."/>
            <person name="Tonon T."/>
        </authorList>
    </citation>
    <scope>NUCLEOTIDE SEQUENCE [LARGE SCALE GENOMIC DNA]</scope>
    <source>
        <strain evidence="6 7">Ec32</strain>
    </source>
</reference>
<dbReference type="InterPro" id="IPR006913">
    <property type="entry name" value="CENP-V/GFA"/>
</dbReference>
<evidence type="ECO:0000256" key="1">
    <source>
        <dbReference type="ARBA" id="ARBA00005495"/>
    </source>
</evidence>
<name>X5MKN4_9HYPH</name>
<dbReference type="PANTHER" id="PTHR33337">
    <property type="entry name" value="GFA DOMAIN-CONTAINING PROTEIN"/>
    <property type="match status" value="1"/>
</dbReference>
<dbReference type="RefSeq" id="WP_043949610.1">
    <property type="nucleotide sequence ID" value="NZ_HG966617.1"/>
</dbReference>
<dbReference type="AlphaFoldDB" id="X5MKN4"/>
<organism evidence="6 7">
    <name type="scientific">Candidatus Phaeomarinibacter ectocarpi</name>
    <dbReference type="NCBI Taxonomy" id="1458461"/>
    <lineage>
        <taxon>Bacteria</taxon>
        <taxon>Pseudomonadati</taxon>
        <taxon>Pseudomonadota</taxon>
        <taxon>Alphaproteobacteria</taxon>
        <taxon>Hyphomicrobiales</taxon>
        <taxon>Parvibaculaceae</taxon>
        <taxon>Candidatus Phaeomarinibacter</taxon>
    </lineage>
</organism>
<gene>
    <name evidence="6" type="ORF">BN1012_Phect526</name>
</gene>
<evidence type="ECO:0000313" key="6">
    <source>
        <dbReference type="EMBL" id="CDO58740.1"/>
    </source>
</evidence>
<feature type="domain" description="CENP-V/GFA" evidence="5">
    <location>
        <begin position="10"/>
        <end position="137"/>
    </location>
</feature>
<keyword evidence="3" id="KW-0862">Zinc</keyword>
<evidence type="ECO:0000313" key="7">
    <source>
        <dbReference type="Proteomes" id="UP000032160"/>
    </source>
</evidence>
<dbReference type="SUPFAM" id="SSF51316">
    <property type="entry name" value="Mss4-like"/>
    <property type="match status" value="1"/>
</dbReference>
<dbReference type="PROSITE" id="PS51891">
    <property type="entry name" value="CENP_V_GFA"/>
    <property type="match status" value="1"/>
</dbReference>
<dbReference type="OrthoDB" id="9807246at2"/>
<dbReference type="GO" id="GO:0016846">
    <property type="term" value="F:carbon-sulfur lyase activity"/>
    <property type="evidence" value="ECO:0007669"/>
    <property type="project" value="InterPro"/>
</dbReference>
<keyword evidence="4" id="KW-0456">Lyase</keyword>